<dbReference type="Gene3D" id="3.30.420.40">
    <property type="match status" value="2"/>
</dbReference>
<keyword evidence="7" id="KW-0472">Membrane</keyword>
<sequence length="462" mass="48900">MGYDLGVDLGTTFVAAAIARDGRVEMCTLGNRAAVTPAVVYLTHDSKMIFGEAAEQRALSDPGRVERWFKRRLGDPTPVLLGGMPHQVTGLMAEQLRDVLDTVTRAEGGPPDRVALTHPAGWGPYRRELFEEIPRLAGLRDHVVLTEPEAAAAYYGASRSIGDGDTVAVYDLGGGTFDATVLRIRNGEVEVMGEPQGIERLGGTDFDEAILQWINHRHDGALAELDPFDPESVAAMTMLRQECVRAKEALSADTETGIPVVLFNQQFYAQLTRRDLESMIRAPIESTIGALVRAVYAAQVEVGELSAVLLVGGSSRIPLIGRMITEELGRPILTDANPKHAVALGAAAVAAAGVRPAMAGARVLVGGGSSEEAAAPPHVPSPRGVSRPAPPGWISEEKPSPSRARRRRTTAAVLAVLALLTLIGVLAFLLIGSAPQQPSPSLSPELRSPPAQGGSASPARRS</sequence>
<keyword evidence="7" id="KW-0812">Transmembrane</keyword>
<dbReference type="PANTHER" id="PTHR45639">
    <property type="entry name" value="HSC70CB, ISOFORM G-RELATED"/>
    <property type="match status" value="1"/>
</dbReference>
<organism evidence="8 9">
    <name type="scientific">Paractinoplanes durhamensis</name>
    <dbReference type="NCBI Taxonomy" id="113563"/>
    <lineage>
        <taxon>Bacteria</taxon>
        <taxon>Bacillati</taxon>
        <taxon>Actinomycetota</taxon>
        <taxon>Actinomycetes</taxon>
        <taxon>Micromonosporales</taxon>
        <taxon>Micromonosporaceae</taxon>
        <taxon>Paractinoplanes</taxon>
    </lineage>
</organism>
<comment type="similarity">
    <text evidence="1">Belongs to the heat shock protein 70 family.</text>
</comment>
<evidence type="ECO:0000256" key="3">
    <source>
        <dbReference type="ARBA" id="ARBA00022840"/>
    </source>
</evidence>
<dbReference type="Pfam" id="PF00012">
    <property type="entry name" value="HSP70"/>
    <property type="match status" value="2"/>
</dbReference>
<proteinExistence type="inferred from homology"/>
<dbReference type="InterPro" id="IPR018181">
    <property type="entry name" value="Heat_shock_70_CS"/>
</dbReference>
<evidence type="ECO:0000256" key="1">
    <source>
        <dbReference type="ARBA" id="ARBA00007381"/>
    </source>
</evidence>
<gene>
    <name evidence="8" type="ORF">Adu01nite_70970</name>
</gene>
<dbReference type="PROSITE" id="PS01036">
    <property type="entry name" value="HSP70_3"/>
    <property type="match status" value="1"/>
</dbReference>
<dbReference type="PRINTS" id="PR00301">
    <property type="entry name" value="HEATSHOCK70"/>
</dbReference>
<dbReference type="Gene3D" id="3.90.640.10">
    <property type="entry name" value="Actin, Chain A, domain 4"/>
    <property type="match status" value="1"/>
</dbReference>
<keyword evidence="9" id="KW-1185">Reference proteome</keyword>
<dbReference type="RefSeq" id="WP_203733619.1">
    <property type="nucleotide sequence ID" value="NZ_BAAATX010000009.1"/>
</dbReference>
<keyword evidence="7" id="KW-1133">Transmembrane helix</keyword>
<evidence type="ECO:0000256" key="7">
    <source>
        <dbReference type="SAM" id="Phobius"/>
    </source>
</evidence>
<feature type="compositionally biased region" description="Low complexity" evidence="6">
    <location>
        <begin position="436"/>
        <end position="451"/>
    </location>
</feature>
<dbReference type="SUPFAM" id="SSF53067">
    <property type="entry name" value="Actin-like ATPase domain"/>
    <property type="match status" value="2"/>
</dbReference>
<evidence type="ECO:0000256" key="2">
    <source>
        <dbReference type="ARBA" id="ARBA00022741"/>
    </source>
</evidence>
<keyword evidence="4" id="KW-0346">Stress response</keyword>
<keyword evidence="5" id="KW-0143">Chaperone</keyword>
<dbReference type="Proteomes" id="UP000637628">
    <property type="component" value="Unassembled WGS sequence"/>
</dbReference>
<protein>
    <recommendedName>
        <fullName evidence="10">Hsp70 family protein</fullName>
    </recommendedName>
</protein>
<evidence type="ECO:0000256" key="4">
    <source>
        <dbReference type="ARBA" id="ARBA00023016"/>
    </source>
</evidence>
<dbReference type="EMBL" id="BOML01000057">
    <property type="protein sequence ID" value="GIE05747.1"/>
    <property type="molecule type" value="Genomic_DNA"/>
</dbReference>
<reference evidence="8 9" key="1">
    <citation type="submission" date="2021-01" db="EMBL/GenBank/DDBJ databases">
        <title>Whole genome shotgun sequence of Actinoplanes durhamensis NBRC 14914.</title>
        <authorList>
            <person name="Komaki H."/>
            <person name="Tamura T."/>
        </authorList>
    </citation>
    <scope>NUCLEOTIDE SEQUENCE [LARGE SCALE GENOMIC DNA]</scope>
    <source>
        <strain evidence="8 9">NBRC 14914</strain>
    </source>
</reference>
<feature type="region of interest" description="Disordered" evidence="6">
    <location>
        <begin position="436"/>
        <end position="462"/>
    </location>
</feature>
<accession>A0ABQ3Z7E3</accession>
<dbReference type="PROSITE" id="PS00329">
    <property type="entry name" value="HSP70_2"/>
    <property type="match status" value="1"/>
</dbReference>
<dbReference type="PANTHER" id="PTHR45639:SF34">
    <property type="entry name" value="CHAPERONE PROTEIN DNAK"/>
    <property type="match status" value="1"/>
</dbReference>
<name>A0ABQ3Z7E3_9ACTN</name>
<keyword evidence="3" id="KW-0067">ATP-binding</keyword>
<feature type="transmembrane region" description="Helical" evidence="7">
    <location>
        <begin position="411"/>
        <end position="434"/>
    </location>
</feature>
<evidence type="ECO:0000313" key="9">
    <source>
        <dbReference type="Proteomes" id="UP000637628"/>
    </source>
</evidence>
<evidence type="ECO:0000313" key="8">
    <source>
        <dbReference type="EMBL" id="GIE05747.1"/>
    </source>
</evidence>
<comment type="caution">
    <text evidence="8">The sequence shown here is derived from an EMBL/GenBank/DDBJ whole genome shotgun (WGS) entry which is preliminary data.</text>
</comment>
<dbReference type="InterPro" id="IPR013126">
    <property type="entry name" value="Hsp_70_fam"/>
</dbReference>
<feature type="region of interest" description="Disordered" evidence="6">
    <location>
        <begin position="369"/>
        <end position="406"/>
    </location>
</feature>
<evidence type="ECO:0008006" key="10">
    <source>
        <dbReference type="Google" id="ProtNLM"/>
    </source>
</evidence>
<evidence type="ECO:0000256" key="5">
    <source>
        <dbReference type="ARBA" id="ARBA00023186"/>
    </source>
</evidence>
<evidence type="ECO:0000256" key="6">
    <source>
        <dbReference type="SAM" id="MobiDB-lite"/>
    </source>
</evidence>
<keyword evidence="2" id="KW-0547">Nucleotide-binding</keyword>
<dbReference type="InterPro" id="IPR043129">
    <property type="entry name" value="ATPase_NBD"/>
</dbReference>